<dbReference type="Proteomes" id="UP000017559">
    <property type="component" value="Unassembled WGS sequence"/>
</dbReference>
<sequence length="231" mass="25745">MNWLFKPSVEHEGLKTLGNRVCCNIPTITQTRVQGYTTTCPLVLAQQRPSDEEYQAGHVPFAVNHIYGDGGIDSNLRKEATKPNHCVDTTCTIERNTLHTPHALYIRLSELGGRVDSAVHIPNTTESLKKVATPRYIDLAAIWTDALWLAEESWLPSPSPRHPQCKSIFTLGILHPDQSRTARTHRWIPRANQDFIAFGAAHSQRRNSNADSLNGHGAPYEHYGPLRAALG</sequence>
<protein>
    <submittedName>
        <fullName evidence="1">Uncharacterized protein</fullName>
    </submittedName>
</protein>
<dbReference type="KEGG" id="mrr:Moror_11925"/>
<evidence type="ECO:0000313" key="1">
    <source>
        <dbReference type="EMBL" id="ESK87084.1"/>
    </source>
</evidence>
<name>V2Y601_MONRO</name>
<proteinExistence type="predicted"/>
<reference evidence="1 2" key="1">
    <citation type="journal article" date="2014" name="BMC Genomics">
        <title>Genome and secretome analysis of the hemibiotrophic fungal pathogen, Moniliophthora roreri, which causes frosty pod rot disease of cacao: mechanisms of the biotrophic and necrotrophic phases.</title>
        <authorList>
            <person name="Meinhardt L.W."/>
            <person name="Costa G.G.L."/>
            <person name="Thomazella D.P.T."/>
            <person name="Teixeira P.J.P.L."/>
            <person name="Carazzolle M.F."/>
            <person name="Schuster S.C."/>
            <person name="Carlson J.E."/>
            <person name="Guiltinan M.J."/>
            <person name="Mieczkowski P."/>
            <person name="Farmer A."/>
            <person name="Ramaraj T."/>
            <person name="Crozier J."/>
            <person name="Davis R.E."/>
            <person name="Shao J."/>
            <person name="Melnick R.L."/>
            <person name="Pereira G.A.G."/>
            <person name="Bailey B.A."/>
        </authorList>
    </citation>
    <scope>NUCLEOTIDE SEQUENCE [LARGE SCALE GENOMIC DNA]</scope>
    <source>
        <strain evidence="1 2">MCA 2997</strain>
    </source>
</reference>
<organism evidence="1 2">
    <name type="scientific">Moniliophthora roreri (strain MCA 2997)</name>
    <name type="common">Cocoa frosty pod rot fungus</name>
    <name type="synonym">Crinipellis roreri</name>
    <dbReference type="NCBI Taxonomy" id="1381753"/>
    <lineage>
        <taxon>Eukaryota</taxon>
        <taxon>Fungi</taxon>
        <taxon>Dikarya</taxon>
        <taxon>Basidiomycota</taxon>
        <taxon>Agaricomycotina</taxon>
        <taxon>Agaricomycetes</taxon>
        <taxon>Agaricomycetidae</taxon>
        <taxon>Agaricales</taxon>
        <taxon>Marasmiineae</taxon>
        <taxon>Marasmiaceae</taxon>
        <taxon>Moniliophthora</taxon>
    </lineage>
</organism>
<comment type="caution">
    <text evidence="1">The sequence shown here is derived from an EMBL/GenBank/DDBJ whole genome shotgun (WGS) entry which is preliminary data.</text>
</comment>
<gene>
    <name evidence="1" type="ORF">Moror_11925</name>
</gene>
<evidence type="ECO:0000313" key="2">
    <source>
        <dbReference type="Proteomes" id="UP000017559"/>
    </source>
</evidence>
<keyword evidence="2" id="KW-1185">Reference proteome</keyword>
<dbReference type="HOGENOM" id="CLU_1200100_0_0_1"/>
<accession>V2Y601</accession>
<dbReference type="EMBL" id="AWSO01000841">
    <property type="protein sequence ID" value="ESK87084.1"/>
    <property type="molecule type" value="Genomic_DNA"/>
</dbReference>
<dbReference type="AlphaFoldDB" id="V2Y601"/>